<comment type="similarity">
    <text evidence="2">Belongs to the PPR family. PCMP-H subfamily.</text>
</comment>
<evidence type="ECO:0000256" key="6">
    <source>
        <dbReference type="PROSITE-ProRule" id="PRU00708"/>
    </source>
</evidence>
<sequence length="606" mass="68475">MDLPPDAHLKDLCLDGRLNEALAEMAVLGSKVRFRGYDALVTECVRRKAHRVGQLVHAHMLKTRYRPSVYLDTRLLIMYDECGLLDDARELFDGMPQRNVVSWTAMISAYSQRGCQIETMVLFRLMLQTGLFPNEFTLATVLASCVNAHGIVHGRQVHSVAIKNNYESHVYVGSSLLNMYAKGSEIHDARIVFEMLPERDVVSCTSIISGYAQLGLDEEALHIFQKLFKQGMECNYVTFASLLTALAGIAALDYGKQVHALVIRRQLPFYVVLQNTLIYMYAKCGNLLYSRRVFDDMPEKTVTSWNAMLVGYGDHGLGREVLCLFNSMKDVKPDSVTYTAVLSGCSHGGLAEEGLEIFDKMDNDKELQPKMGHYACVVDLLGRVGKIEKALEFIKNMPVEPTIAMWGSLLGACRVHGNFSVGEYIAQELLHVEPKNAGNYVILSNIFADAGKWEDVIRVRDMMKGRTILKEPGRSWINLNKTVHTFHSSDRSHPQKDKVHEKVRELYEKIKEIGYVPNLSCVSYDVDDEQKERMLLGHSEKLAIAFGLMYSYEVGILRITKNLRICVDCHNFAKFVSKMSGRELSVRDCKRFHFIANGTCSCGDFW</sequence>
<evidence type="ECO:0000259" key="7">
    <source>
        <dbReference type="Pfam" id="PF14432"/>
    </source>
</evidence>
<comment type="caution">
    <text evidence="8">The sequence shown here is derived from an EMBL/GenBank/DDBJ whole genome shotgun (WGS) entry which is preliminary data.</text>
</comment>
<evidence type="ECO:0000313" key="9">
    <source>
        <dbReference type="Proteomes" id="UP000639772"/>
    </source>
</evidence>
<dbReference type="FunFam" id="1.25.40.10:FF:000144">
    <property type="entry name" value="Pentatricopeptide repeat-containing protein, mitochondrial"/>
    <property type="match status" value="1"/>
</dbReference>
<name>A0A835PRR5_VANPL</name>
<dbReference type="Pfam" id="PF01535">
    <property type="entry name" value="PPR"/>
    <property type="match status" value="3"/>
</dbReference>
<dbReference type="Pfam" id="PF14432">
    <property type="entry name" value="DYW_deaminase"/>
    <property type="match status" value="1"/>
</dbReference>
<evidence type="ECO:0000256" key="4">
    <source>
        <dbReference type="ARBA" id="ARBA00022946"/>
    </source>
</evidence>
<dbReference type="GO" id="GO:0008270">
    <property type="term" value="F:zinc ion binding"/>
    <property type="evidence" value="ECO:0007669"/>
    <property type="project" value="InterPro"/>
</dbReference>
<dbReference type="InterPro" id="IPR011990">
    <property type="entry name" value="TPR-like_helical_dom_sf"/>
</dbReference>
<dbReference type="InterPro" id="IPR046960">
    <property type="entry name" value="PPR_At4g14850-like_plant"/>
</dbReference>
<evidence type="ECO:0000256" key="1">
    <source>
        <dbReference type="ARBA" id="ARBA00004173"/>
    </source>
</evidence>
<dbReference type="Gene3D" id="1.25.40.10">
    <property type="entry name" value="Tetratricopeptide repeat domain"/>
    <property type="match status" value="4"/>
</dbReference>
<evidence type="ECO:0000256" key="3">
    <source>
        <dbReference type="ARBA" id="ARBA00022737"/>
    </source>
</evidence>
<feature type="repeat" description="PPR" evidence="6">
    <location>
        <begin position="200"/>
        <end position="234"/>
    </location>
</feature>
<accession>A0A835PRR5</accession>
<dbReference type="GO" id="GO:0005739">
    <property type="term" value="C:mitochondrion"/>
    <property type="evidence" value="ECO:0007669"/>
    <property type="project" value="UniProtKB-SubCell"/>
</dbReference>
<dbReference type="NCBIfam" id="TIGR00756">
    <property type="entry name" value="PPR"/>
    <property type="match status" value="3"/>
</dbReference>
<dbReference type="GO" id="GO:0009451">
    <property type="term" value="P:RNA modification"/>
    <property type="evidence" value="ECO:0007669"/>
    <property type="project" value="InterPro"/>
</dbReference>
<dbReference type="InterPro" id="IPR002885">
    <property type="entry name" value="PPR_rpt"/>
</dbReference>
<dbReference type="PROSITE" id="PS51375">
    <property type="entry name" value="PPR"/>
    <property type="match status" value="3"/>
</dbReference>
<reference evidence="8 9" key="1">
    <citation type="journal article" date="2020" name="Nat. Food">
        <title>A phased Vanilla planifolia genome enables genetic improvement of flavour and production.</title>
        <authorList>
            <person name="Hasing T."/>
            <person name="Tang H."/>
            <person name="Brym M."/>
            <person name="Khazi F."/>
            <person name="Huang T."/>
            <person name="Chambers A.H."/>
        </authorList>
    </citation>
    <scope>NUCLEOTIDE SEQUENCE [LARGE SCALE GENOMIC DNA]</scope>
    <source>
        <tissue evidence="8">Leaf</tissue>
    </source>
</reference>
<protein>
    <recommendedName>
        <fullName evidence="7">DYW domain-containing protein</fullName>
    </recommendedName>
</protein>
<feature type="domain" description="DYW" evidence="7">
    <location>
        <begin position="514"/>
        <end position="606"/>
    </location>
</feature>
<evidence type="ECO:0000313" key="8">
    <source>
        <dbReference type="EMBL" id="KAG0456509.1"/>
    </source>
</evidence>
<dbReference type="Proteomes" id="UP000639772">
    <property type="component" value="Chromosome 13"/>
</dbReference>
<dbReference type="FunFam" id="1.25.40.10:FF:000501">
    <property type="entry name" value="Putative pentatricopeptide repeat-containing protein mitochondrial"/>
    <property type="match status" value="1"/>
</dbReference>
<dbReference type="GO" id="GO:0003723">
    <property type="term" value="F:RNA binding"/>
    <property type="evidence" value="ECO:0007669"/>
    <property type="project" value="InterPro"/>
</dbReference>
<dbReference type="OrthoDB" id="185373at2759"/>
<dbReference type="FunFam" id="1.25.40.10:FF:000488">
    <property type="entry name" value="Pentatricopeptide repeat-containing protein, mitochondrial"/>
    <property type="match status" value="1"/>
</dbReference>
<feature type="repeat" description="PPR" evidence="6">
    <location>
        <begin position="99"/>
        <end position="133"/>
    </location>
</feature>
<dbReference type="EMBL" id="JADCNM010000013">
    <property type="protein sequence ID" value="KAG0456509.1"/>
    <property type="molecule type" value="Genomic_DNA"/>
</dbReference>
<dbReference type="FunFam" id="1.25.40.10:FF:000366">
    <property type="entry name" value="Pentatricopeptide (PPR) repeat-containing protein"/>
    <property type="match status" value="1"/>
</dbReference>
<keyword evidence="3" id="KW-0677">Repeat</keyword>
<dbReference type="Pfam" id="PF20431">
    <property type="entry name" value="E_motif"/>
    <property type="match status" value="1"/>
</dbReference>
<dbReference type="InterPro" id="IPR046848">
    <property type="entry name" value="E_motif"/>
</dbReference>
<evidence type="ECO:0000256" key="5">
    <source>
        <dbReference type="ARBA" id="ARBA00023128"/>
    </source>
</evidence>
<comment type="subcellular location">
    <subcellularLocation>
        <location evidence="1">Mitochondrion</location>
    </subcellularLocation>
</comment>
<evidence type="ECO:0000256" key="2">
    <source>
        <dbReference type="ARBA" id="ARBA00006643"/>
    </source>
</evidence>
<gene>
    <name evidence="8" type="ORF">HPP92_024297</name>
</gene>
<keyword evidence="4" id="KW-0809">Transit peptide</keyword>
<keyword evidence="5" id="KW-0496">Mitochondrion</keyword>
<dbReference type="InterPro" id="IPR032867">
    <property type="entry name" value="DYW_dom"/>
</dbReference>
<dbReference type="PANTHER" id="PTHR47926:SF466">
    <property type="entry name" value="(WILD MALAYSIAN BANANA) HYPOTHETICAL PROTEIN"/>
    <property type="match status" value="1"/>
</dbReference>
<dbReference type="Pfam" id="PF13041">
    <property type="entry name" value="PPR_2"/>
    <property type="match status" value="2"/>
</dbReference>
<dbReference type="AlphaFoldDB" id="A0A835PRR5"/>
<feature type="repeat" description="PPR" evidence="6">
    <location>
        <begin position="334"/>
        <end position="364"/>
    </location>
</feature>
<organism evidence="8 9">
    <name type="scientific">Vanilla planifolia</name>
    <name type="common">Vanilla</name>
    <dbReference type="NCBI Taxonomy" id="51239"/>
    <lineage>
        <taxon>Eukaryota</taxon>
        <taxon>Viridiplantae</taxon>
        <taxon>Streptophyta</taxon>
        <taxon>Embryophyta</taxon>
        <taxon>Tracheophyta</taxon>
        <taxon>Spermatophyta</taxon>
        <taxon>Magnoliopsida</taxon>
        <taxon>Liliopsida</taxon>
        <taxon>Asparagales</taxon>
        <taxon>Orchidaceae</taxon>
        <taxon>Vanilloideae</taxon>
        <taxon>Vanilleae</taxon>
        <taxon>Vanilla</taxon>
    </lineage>
</organism>
<proteinExistence type="inferred from homology"/>
<dbReference type="PANTHER" id="PTHR47926">
    <property type="entry name" value="PENTATRICOPEPTIDE REPEAT-CONTAINING PROTEIN"/>
    <property type="match status" value="1"/>
</dbReference>